<reference evidence="3 4" key="1">
    <citation type="submission" date="2018-07" db="EMBL/GenBank/DDBJ databases">
        <title>Bacillus sp. YLB-04 draft genome sequence.</title>
        <authorList>
            <person name="Yu L."/>
            <person name="Tang X."/>
        </authorList>
    </citation>
    <scope>NUCLEOTIDE SEQUENCE [LARGE SCALE GENOMIC DNA]</scope>
    <source>
        <strain evidence="3 4">YLB-04</strain>
    </source>
</reference>
<dbReference type="Gene3D" id="3.30.428.10">
    <property type="entry name" value="HIT-like"/>
    <property type="match status" value="1"/>
</dbReference>
<dbReference type="EMBL" id="QNQT01000009">
    <property type="protein sequence ID" value="RDU35636.1"/>
    <property type="molecule type" value="Genomic_DNA"/>
</dbReference>
<gene>
    <name evidence="3" type="ORF">DRW41_18065</name>
</gene>
<dbReference type="OrthoDB" id="9784774at2"/>
<evidence type="ECO:0000313" key="3">
    <source>
        <dbReference type="EMBL" id="RDU35636.1"/>
    </source>
</evidence>
<comment type="caution">
    <text evidence="3">The sequence shown here is derived from an EMBL/GenBank/DDBJ whole genome shotgun (WGS) entry which is preliminary data.</text>
</comment>
<protein>
    <submittedName>
        <fullName evidence="3">HIT family protein</fullName>
    </submittedName>
</protein>
<dbReference type="AlphaFoldDB" id="A0A3D8GNI7"/>
<proteinExistence type="predicted"/>
<keyword evidence="4" id="KW-1185">Reference proteome</keyword>
<dbReference type="Pfam" id="PF01230">
    <property type="entry name" value="HIT"/>
    <property type="match status" value="1"/>
</dbReference>
<dbReference type="InterPro" id="IPR011146">
    <property type="entry name" value="HIT-like"/>
</dbReference>
<dbReference type="GO" id="GO:0003824">
    <property type="term" value="F:catalytic activity"/>
    <property type="evidence" value="ECO:0007669"/>
    <property type="project" value="InterPro"/>
</dbReference>
<sequence>MKEDCFICKKHKGLIQTVGELIYEDDYVYVGHIDNGGKPNYLGHIMIDLKRHAPTLADMEPKESRAFGLIMSRVSKGLKECEGAEHIYAVVSGNAVPHLHMHLVPRYPGTPEEYWGPFAVHDSPTARMGDNDEVIQVCRRIRSFLDEGGKNV</sequence>
<feature type="short sequence motif" description="Histidine triad motif" evidence="1">
    <location>
        <begin position="98"/>
        <end position="102"/>
    </location>
</feature>
<accession>A0A3D8GNI7</accession>
<evidence type="ECO:0000256" key="1">
    <source>
        <dbReference type="PROSITE-ProRule" id="PRU00464"/>
    </source>
</evidence>
<dbReference type="PANTHER" id="PTHR46648">
    <property type="entry name" value="HIT FAMILY PROTEIN 1"/>
    <property type="match status" value="1"/>
</dbReference>
<dbReference type="Proteomes" id="UP000257144">
    <property type="component" value="Unassembled WGS sequence"/>
</dbReference>
<dbReference type="InterPro" id="IPR001310">
    <property type="entry name" value="Histidine_triad_HIT"/>
</dbReference>
<feature type="domain" description="HIT" evidence="2">
    <location>
        <begin position="39"/>
        <end position="113"/>
    </location>
</feature>
<dbReference type="GO" id="GO:0009117">
    <property type="term" value="P:nucleotide metabolic process"/>
    <property type="evidence" value="ECO:0007669"/>
    <property type="project" value="TreeGrafter"/>
</dbReference>
<dbReference type="PROSITE" id="PS51084">
    <property type="entry name" value="HIT_2"/>
    <property type="match status" value="1"/>
</dbReference>
<dbReference type="RefSeq" id="WP_115453420.1">
    <property type="nucleotide sequence ID" value="NZ_QNQT01000009.1"/>
</dbReference>
<dbReference type="PANTHER" id="PTHR46648:SF1">
    <property type="entry name" value="ADENOSINE 5'-MONOPHOSPHORAMIDASE HNT1"/>
    <property type="match status" value="1"/>
</dbReference>
<evidence type="ECO:0000259" key="2">
    <source>
        <dbReference type="PROSITE" id="PS51084"/>
    </source>
</evidence>
<organism evidence="3 4">
    <name type="scientific">Neobacillus piezotolerans</name>
    <dbReference type="NCBI Taxonomy" id="2259171"/>
    <lineage>
        <taxon>Bacteria</taxon>
        <taxon>Bacillati</taxon>
        <taxon>Bacillota</taxon>
        <taxon>Bacilli</taxon>
        <taxon>Bacillales</taxon>
        <taxon>Bacillaceae</taxon>
        <taxon>Neobacillus</taxon>
    </lineage>
</organism>
<name>A0A3D8GNI7_9BACI</name>
<dbReference type="SUPFAM" id="SSF54197">
    <property type="entry name" value="HIT-like"/>
    <property type="match status" value="1"/>
</dbReference>
<dbReference type="InterPro" id="IPR036265">
    <property type="entry name" value="HIT-like_sf"/>
</dbReference>
<evidence type="ECO:0000313" key="4">
    <source>
        <dbReference type="Proteomes" id="UP000257144"/>
    </source>
</evidence>